<proteinExistence type="predicted"/>
<protein>
    <submittedName>
        <fullName evidence="1">Non-specific lipid-transfer protein</fullName>
    </submittedName>
</protein>
<organism evidence="1 2">
    <name type="scientific">Melia azedarach</name>
    <name type="common">Chinaberry tree</name>
    <dbReference type="NCBI Taxonomy" id="155640"/>
    <lineage>
        <taxon>Eukaryota</taxon>
        <taxon>Viridiplantae</taxon>
        <taxon>Streptophyta</taxon>
        <taxon>Embryophyta</taxon>
        <taxon>Tracheophyta</taxon>
        <taxon>Spermatophyta</taxon>
        <taxon>Magnoliopsida</taxon>
        <taxon>eudicotyledons</taxon>
        <taxon>Gunneridae</taxon>
        <taxon>Pentapetalae</taxon>
        <taxon>rosids</taxon>
        <taxon>malvids</taxon>
        <taxon>Sapindales</taxon>
        <taxon>Meliaceae</taxon>
        <taxon>Melia</taxon>
    </lineage>
</organism>
<comment type="caution">
    <text evidence="1">The sequence shown here is derived from an EMBL/GenBank/DDBJ whole genome shotgun (WGS) entry which is preliminary data.</text>
</comment>
<gene>
    <name evidence="1" type="ORF">OWV82_005987</name>
</gene>
<dbReference type="Proteomes" id="UP001164539">
    <property type="component" value="Chromosome 3"/>
</dbReference>
<keyword evidence="2" id="KW-1185">Reference proteome</keyword>
<name>A0ACC1YFC2_MELAZ</name>
<reference evidence="1 2" key="1">
    <citation type="journal article" date="2023" name="Science">
        <title>Complex scaffold remodeling in plant triterpene biosynthesis.</title>
        <authorList>
            <person name="De La Pena R."/>
            <person name="Hodgson H."/>
            <person name="Liu J.C."/>
            <person name="Stephenson M.J."/>
            <person name="Martin A.C."/>
            <person name="Owen C."/>
            <person name="Harkess A."/>
            <person name="Leebens-Mack J."/>
            <person name="Jimenez L.E."/>
            <person name="Osbourn A."/>
            <person name="Sattely E.S."/>
        </authorList>
    </citation>
    <scope>NUCLEOTIDE SEQUENCE [LARGE SCALE GENOMIC DNA]</scope>
    <source>
        <strain evidence="2">cv. JPN11</strain>
        <tissue evidence="1">Leaf</tissue>
    </source>
</reference>
<dbReference type="EMBL" id="CM051396">
    <property type="protein sequence ID" value="KAJ4722497.1"/>
    <property type="molecule type" value="Genomic_DNA"/>
</dbReference>
<evidence type="ECO:0000313" key="1">
    <source>
        <dbReference type="EMBL" id="KAJ4722497.1"/>
    </source>
</evidence>
<accession>A0ACC1YFC2</accession>
<evidence type="ECO:0000313" key="2">
    <source>
        <dbReference type="Proteomes" id="UP001164539"/>
    </source>
</evidence>
<sequence>MQTILPIQRQLVPFLTLLAFVVLMLPVYGQVNTPCTASTLTSFTPCMNFLTNSSGSGTSPTRDCCTSLRNLTSSGLDCLCLVVTGSVPFQIPINRSLAISLPRACNMPGVPVQCKASGAPIPAPGPSSLGPSLSPGESPAASPTGTVVPEPTPSSPAPESDTTPVLTPPSPDVGSETPTATPGSRPVLTPPSAATASYTFSPPILLFALGFVAFKYN</sequence>